<dbReference type="Pfam" id="PF01266">
    <property type="entry name" value="DAO"/>
    <property type="match status" value="1"/>
</dbReference>
<gene>
    <name evidence="6" type="ORF">JCM21738_2817</name>
</gene>
<keyword evidence="4" id="KW-0560">Oxidoreductase</keyword>
<protein>
    <submittedName>
        <fullName evidence="6">D-amino acid dehydrogenase small subunit</fullName>
    </submittedName>
</protein>
<dbReference type="GO" id="GO:0016491">
    <property type="term" value="F:oxidoreductase activity"/>
    <property type="evidence" value="ECO:0007669"/>
    <property type="project" value="UniProtKB-KW"/>
</dbReference>
<reference evidence="6 7" key="1">
    <citation type="submission" date="2013-12" db="EMBL/GenBank/DDBJ databases">
        <title>NBRP : Genome information of microbial organism related human and environment.</title>
        <authorList>
            <person name="Hattori M."/>
            <person name="Oshima K."/>
            <person name="Inaba H."/>
            <person name="Suda W."/>
            <person name="Sakamoto M."/>
            <person name="Iino T."/>
            <person name="Kitahara M."/>
            <person name="Oshida Y."/>
            <person name="Iida T."/>
            <person name="Kudo T."/>
            <person name="Itoh T."/>
            <person name="Ahmed I."/>
            <person name="Ohkuma M."/>
        </authorList>
    </citation>
    <scope>NUCLEOTIDE SEQUENCE [LARGE SCALE GENOMIC DNA]</scope>
    <source>
        <strain evidence="6 7">JCM 21738</strain>
    </source>
</reference>
<dbReference type="Gene3D" id="3.50.50.60">
    <property type="entry name" value="FAD/NAD(P)-binding domain"/>
    <property type="match status" value="1"/>
</dbReference>
<dbReference type="GO" id="GO:0005737">
    <property type="term" value="C:cytoplasm"/>
    <property type="evidence" value="ECO:0007669"/>
    <property type="project" value="TreeGrafter"/>
</dbReference>
<dbReference type="AlphaFoldDB" id="W4RQ24"/>
<accession>W4RQ24</accession>
<name>W4RQ24_9BACI</name>
<dbReference type="PANTHER" id="PTHR13847">
    <property type="entry name" value="SARCOSINE DEHYDROGENASE-RELATED"/>
    <property type="match status" value="1"/>
</dbReference>
<organism evidence="6 7">
    <name type="scientific">Mesobacillus boroniphilus JCM 21738</name>
    <dbReference type="NCBI Taxonomy" id="1294265"/>
    <lineage>
        <taxon>Bacteria</taxon>
        <taxon>Bacillati</taxon>
        <taxon>Bacillota</taxon>
        <taxon>Bacilli</taxon>
        <taxon>Bacillales</taxon>
        <taxon>Bacillaceae</taxon>
        <taxon>Mesobacillus</taxon>
    </lineage>
</organism>
<evidence type="ECO:0000313" key="7">
    <source>
        <dbReference type="Proteomes" id="UP000018949"/>
    </source>
</evidence>
<dbReference type="EMBL" id="BAUW01000033">
    <property type="protein sequence ID" value="GAE45963.1"/>
    <property type="molecule type" value="Genomic_DNA"/>
</dbReference>
<comment type="similarity">
    <text evidence="2">Belongs to the DadA oxidoreductase family.</text>
</comment>
<evidence type="ECO:0000256" key="3">
    <source>
        <dbReference type="ARBA" id="ARBA00022630"/>
    </source>
</evidence>
<evidence type="ECO:0000256" key="2">
    <source>
        <dbReference type="ARBA" id="ARBA00009410"/>
    </source>
</evidence>
<feature type="domain" description="FAD dependent oxidoreductase" evidence="5">
    <location>
        <begin position="4"/>
        <end position="55"/>
    </location>
</feature>
<comment type="cofactor">
    <cofactor evidence="1">
        <name>FAD</name>
        <dbReference type="ChEBI" id="CHEBI:57692"/>
    </cofactor>
</comment>
<dbReference type="InterPro" id="IPR036188">
    <property type="entry name" value="FAD/NAD-bd_sf"/>
</dbReference>
<dbReference type="InterPro" id="IPR006076">
    <property type="entry name" value="FAD-dep_OxRdtase"/>
</dbReference>
<sequence length="71" mass="7785">MKKYVVIGAGILGTSTAYHLAKEGKSVIIIDREEPGQATDAAAGIICPWLTQRRNKPGISSRRMGRPFTHY</sequence>
<evidence type="ECO:0000256" key="4">
    <source>
        <dbReference type="ARBA" id="ARBA00023002"/>
    </source>
</evidence>
<evidence type="ECO:0000256" key="1">
    <source>
        <dbReference type="ARBA" id="ARBA00001974"/>
    </source>
</evidence>
<dbReference type="eggNOG" id="COG0665">
    <property type="taxonomic scope" value="Bacteria"/>
</dbReference>
<dbReference type="Proteomes" id="UP000018949">
    <property type="component" value="Unassembled WGS sequence"/>
</dbReference>
<keyword evidence="3" id="KW-0285">Flavoprotein</keyword>
<keyword evidence="7" id="KW-1185">Reference proteome</keyword>
<dbReference type="PANTHER" id="PTHR13847:SF286">
    <property type="entry name" value="D-AMINO ACID DEHYDROGENASE"/>
    <property type="match status" value="1"/>
</dbReference>
<comment type="caution">
    <text evidence="6">The sequence shown here is derived from an EMBL/GenBank/DDBJ whole genome shotgun (WGS) entry which is preliminary data.</text>
</comment>
<evidence type="ECO:0000259" key="5">
    <source>
        <dbReference type="Pfam" id="PF01266"/>
    </source>
</evidence>
<proteinExistence type="inferred from homology"/>
<dbReference type="SUPFAM" id="SSF51905">
    <property type="entry name" value="FAD/NAD(P)-binding domain"/>
    <property type="match status" value="1"/>
</dbReference>
<evidence type="ECO:0000313" key="6">
    <source>
        <dbReference type="EMBL" id="GAE45963.1"/>
    </source>
</evidence>